<feature type="domain" description="Pseudouridine synthase RsuA/RluA-like" evidence="4">
    <location>
        <begin position="95"/>
        <end position="244"/>
    </location>
</feature>
<name>A0ABW7CEJ7_9CYAN</name>
<comment type="similarity">
    <text evidence="2 3">Belongs to the pseudouridine synthase RluA family.</text>
</comment>
<dbReference type="PROSITE" id="PS01129">
    <property type="entry name" value="PSI_RLU"/>
    <property type="match status" value="1"/>
</dbReference>
<reference evidence="6" key="1">
    <citation type="journal article" date="2024" name="Algal Res.">
        <title>Biochemical, toxicological and genomic investigation of a high-biomass producing Limnothrix strain isolated from Italian shallow drinking water reservoir.</title>
        <authorList>
            <person name="Simonazzi M."/>
            <person name="Shishido T.K."/>
            <person name="Delbaje E."/>
            <person name="Wahlsten M."/>
            <person name="Fewer D.P."/>
            <person name="Sivonen K."/>
            <person name="Pezzolesi L."/>
            <person name="Pistocchi R."/>
        </authorList>
    </citation>
    <scope>NUCLEOTIDE SEQUENCE [LARGE SCALE GENOMIC DNA]</scope>
    <source>
        <strain evidence="6">LRLZ20PSL1</strain>
    </source>
</reference>
<dbReference type="InterPro" id="IPR006224">
    <property type="entry name" value="PsdUridine_synth_RluA-like_CS"/>
</dbReference>
<dbReference type="InterPro" id="IPR020103">
    <property type="entry name" value="PsdUridine_synth_cat_dom_sf"/>
</dbReference>
<comment type="catalytic activity">
    <reaction evidence="1 3">
        <text>a uridine in RNA = a pseudouridine in RNA</text>
        <dbReference type="Rhea" id="RHEA:48348"/>
        <dbReference type="Rhea" id="RHEA-COMP:12068"/>
        <dbReference type="Rhea" id="RHEA-COMP:12069"/>
        <dbReference type="ChEBI" id="CHEBI:65314"/>
        <dbReference type="ChEBI" id="CHEBI:65315"/>
    </reaction>
</comment>
<evidence type="ECO:0000256" key="1">
    <source>
        <dbReference type="ARBA" id="ARBA00000073"/>
    </source>
</evidence>
<dbReference type="SUPFAM" id="SSF55120">
    <property type="entry name" value="Pseudouridine synthase"/>
    <property type="match status" value="1"/>
</dbReference>
<dbReference type="InterPro" id="IPR006145">
    <property type="entry name" value="PsdUridine_synth_RsuA/RluA"/>
</dbReference>
<dbReference type="PANTHER" id="PTHR21600">
    <property type="entry name" value="MITOCHONDRIAL RNA PSEUDOURIDINE SYNTHASE"/>
    <property type="match status" value="1"/>
</dbReference>
<dbReference type="Proteomes" id="UP001604335">
    <property type="component" value="Unassembled WGS sequence"/>
</dbReference>
<dbReference type="GO" id="GO:0016853">
    <property type="term" value="F:isomerase activity"/>
    <property type="evidence" value="ECO:0007669"/>
    <property type="project" value="UniProtKB-KW"/>
</dbReference>
<dbReference type="RefSeq" id="WP_393015528.1">
    <property type="nucleotide sequence ID" value="NZ_JAZAQF010000094.1"/>
</dbReference>
<dbReference type="NCBIfam" id="TIGR00005">
    <property type="entry name" value="rluA_subfam"/>
    <property type="match status" value="1"/>
</dbReference>
<evidence type="ECO:0000313" key="5">
    <source>
        <dbReference type="EMBL" id="MFG3819559.1"/>
    </source>
</evidence>
<gene>
    <name evidence="5" type="ORF">VPK24_18085</name>
</gene>
<proteinExistence type="inferred from homology"/>
<organism evidence="5 6">
    <name type="scientific">Limnothrix redekei LRLZ20PSL1</name>
    <dbReference type="NCBI Taxonomy" id="3112953"/>
    <lineage>
        <taxon>Bacteria</taxon>
        <taxon>Bacillati</taxon>
        <taxon>Cyanobacteriota</taxon>
        <taxon>Cyanophyceae</taxon>
        <taxon>Pseudanabaenales</taxon>
        <taxon>Pseudanabaenaceae</taxon>
        <taxon>Limnothrix</taxon>
    </lineage>
</organism>
<dbReference type="EMBL" id="JAZAQF010000094">
    <property type="protein sequence ID" value="MFG3819559.1"/>
    <property type="molecule type" value="Genomic_DNA"/>
</dbReference>
<dbReference type="EC" id="5.4.99.-" evidence="3"/>
<comment type="function">
    <text evidence="3">Responsible for synthesis of pseudouridine from uracil.</text>
</comment>
<keyword evidence="3 5" id="KW-0413">Isomerase</keyword>
<dbReference type="PANTHER" id="PTHR21600:SF88">
    <property type="entry name" value="RNA PSEUDOURIDINE SYNTHASE 5"/>
    <property type="match status" value="1"/>
</dbReference>
<evidence type="ECO:0000313" key="6">
    <source>
        <dbReference type="Proteomes" id="UP001604335"/>
    </source>
</evidence>
<keyword evidence="6" id="KW-1185">Reference proteome</keyword>
<comment type="caution">
    <text evidence="5">The sequence shown here is derived from an EMBL/GenBank/DDBJ whole genome shotgun (WGS) entry which is preliminary data.</text>
</comment>
<dbReference type="Gene3D" id="3.30.2350.10">
    <property type="entry name" value="Pseudouridine synthase"/>
    <property type="match status" value="1"/>
</dbReference>
<sequence>MAGETGKLNQGWVYQDRVDRAAAGLTLLAYYSQHYRHSTEQTWRDRILAGQILVEDGPASPQQILRSGQRLTYHRPPWVEPTVPLDFAVLYEDADLLVVAKPAGLPVMPAGGFLEHTLLRQLQKRYPQSSPVPIHRLGRGTSGLVLLARSPQARSHLTQQMRDRQMHKVYWALAVGNAPMDRFRIEQPIGKIPHPQLGHLYGVTPNGAFARSDCQVLRRDRDQMLVEVTILTGRPHQIRIHLAAAGFPLVGDPLYGAGGQPQLTPIAPEATRDPEAIALPGDCGYWLHAQTLAFRHPQTQAPIEVCCPAPSPFGQPAHS</sequence>
<dbReference type="CDD" id="cd02869">
    <property type="entry name" value="PseudoU_synth_RluA_like"/>
    <property type="match status" value="1"/>
</dbReference>
<dbReference type="Pfam" id="PF00849">
    <property type="entry name" value="PseudoU_synth_2"/>
    <property type="match status" value="1"/>
</dbReference>
<evidence type="ECO:0000256" key="3">
    <source>
        <dbReference type="RuleBase" id="RU362028"/>
    </source>
</evidence>
<evidence type="ECO:0000259" key="4">
    <source>
        <dbReference type="Pfam" id="PF00849"/>
    </source>
</evidence>
<dbReference type="InterPro" id="IPR006225">
    <property type="entry name" value="PsdUridine_synth_RluC/D"/>
</dbReference>
<dbReference type="InterPro" id="IPR050188">
    <property type="entry name" value="RluA_PseudoU_synthase"/>
</dbReference>
<protein>
    <recommendedName>
        <fullName evidence="3">Pseudouridine synthase</fullName>
        <ecNumber evidence="3">5.4.99.-</ecNumber>
    </recommendedName>
</protein>
<accession>A0ABW7CEJ7</accession>
<evidence type="ECO:0000256" key="2">
    <source>
        <dbReference type="ARBA" id="ARBA00010876"/>
    </source>
</evidence>